<reference evidence="11 12" key="1">
    <citation type="submission" date="2015-12" db="EMBL/GenBank/DDBJ databases">
        <title>The genome of Folsomia candida.</title>
        <authorList>
            <person name="Faddeeva A."/>
            <person name="Derks M.F."/>
            <person name="Anvar Y."/>
            <person name="Smit S."/>
            <person name="Van Straalen N."/>
            <person name="Roelofs D."/>
        </authorList>
    </citation>
    <scope>NUCLEOTIDE SEQUENCE [LARGE SCALE GENOMIC DNA]</scope>
    <source>
        <strain evidence="11 12">VU population</strain>
        <tissue evidence="11">Whole body</tissue>
    </source>
</reference>
<evidence type="ECO:0000256" key="4">
    <source>
        <dbReference type="ARBA" id="ARBA00022692"/>
    </source>
</evidence>
<evidence type="ECO:0000256" key="6">
    <source>
        <dbReference type="ARBA" id="ARBA00022989"/>
    </source>
</evidence>
<comment type="catalytic activity">
    <reaction evidence="10">
        <text>a very-long-chain acyl-CoA + malonyl-CoA + H(+) = a very-long-chain 3-oxoacyl-CoA + CO2 + CoA</text>
        <dbReference type="Rhea" id="RHEA:32727"/>
        <dbReference type="ChEBI" id="CHEBI:15378"/>
        <dbReference type="ChEBI" id="CHEBI:16526"/>
        <dbReference type="ChEBI" id="CHEBI:57287"/>
        <dbReference type="ChEBI" id="CHEBI:57384"/>
        <dbReference type="ChEBI" id="CHEBI:90725"/>
        <dbReference type="ChEBI" id="CHEBI:90736"/>
        <dbReference type="EC" id="2.3.1.199"/>
    </reaction>
</comment>
<sequence>MVMSLPNLGWILDAGARLNLSEDVGLKGWHFEDPPKYIRQFEFECYDHDYWVDVCMQYWKLPFYVGAVYLLTIYVLQRYMRNKAPLNLKTPLFLWNLGLGLFSIVGFCRILPAHVDVLLRQEGFYKRICVREGVDRPTAFWYLAFGLSKYVELGDTIFLILRKKPVVLLQWYHHLVTLISQWLVGPLVEPISRWVVVMNYGVHSLMYPYFALTAVGVQIHKTIANFITTLQLSQMVFGLFINLYTLHLLNQGVSCARHALSIQIMAMVYGSFTLLFGKLFYDLVVAEKTKKPSSPDRQATIDDGRKMD</sequence>
<dbReference type="EMBL" id="LNIX01000021">
    <property type="protein sequence ID" value="OXA43745.1"/>
    <property type="molecule type" value="Genomic_DNA"/>
</dbReference>
<dbReference type="AlphaFoldDB" id="A0A226DDS8"/>
<dbReference type="GO" id="GO:0009922">
    <property type="term" value="F:fatty acid elongase activity"/>
    <property type="evidence" value="ECO:0007669"/>
    <property type="project" value="UniProtKB-EC"/>
</dbReference>
<dbReference type="PANTHER" id="PTHR11157">
    <property type="entry name" value="FATTY ACID ACYL TRANSFERASE-RELATED"/>
    <property type="match status" value="1"/>
</dbReference>
<dbReference type="OMA" id="SIQIMAM"/>
<keyword evidence="7 10" id="KW-0443">Lipid metabolism</keyword>
<dbReference type="InterPro" id="IPR002076">
    <property type="entry name" value="ELO_fam"/>
</dbReference>
<dbReference type="EC" id="2.3.1.199" evidence="10"/>
<dbReference type="PANTHER" id="PTHR11157:SF17">
    <property type="entry name" value="ELONGATION OF VERY LONG CHAIN FATTY ACIDS PROTEIN 6"/>
    <property type="match status" value="1"/>
</dbReference>
<feature type="transmembrane region" description="Helical" evidence="10">
    <location>
        <begin position="140"/>
        <end position="161"/>
    </location>
</feature>
<evidence type="ECO:0000256" key="3">
    <source>
        <dbReference type="ARBA" id="ARBA00022679"/>
    </source>
</evidence>
<dbReference type="Proteomes" id="UP000198287">
    <property type="component" value="Unassembled WGS sequence"/>
</dbReference>
<keyword evidence="2 10" id="KW-0444">Lipid biosynthesis</keyword>
<accession>A0A226DDS8</accession>
<dbReference type="GO" id="GO:0042761">
    <property type="term" value="P:very long-chain fatty acid biosynthetic process"/>
    <property type="evidence" value="ECO:0007669"/>
    <property type="project" value="TreeGrafter"/>
</dbReference>
<dbReference type="Pfam" id="PF01151">
    <property type="entry name" value="ELO"/>
    <property type="match status" value="1"/>
</dbReference>
<keyword evidence="6 10" id="KW-1133">Transmembrane helix</keyword>
<comment type="subcellular location">
    <subcellularLocation>
        <location evidence="1">Membrane</location>
        <topology evidence="1">Multi-pass membrane protein</topology>
    </subcellularLocation>
</comment>
<evidence type="ECO:0000256" key="1">
    <source>
        <dbReference type="ARBA" id="ARBA00004141"/>
    </source>
</evidence>
<evidence type="ECO:0000256" key="8">
    <source>
        <dbReference type="ARBA" id="ARBA00023136"/>
    </source>
</evidence>
<organism evidence="11 12">
    <name type="scientific">Folsomia candida</name>
    <name type="common">Springtail</name>
    <dbReference type="NCBI Taxonomy" id="158441"/>
    <lineage>
        <taxon>Eukaryota</taxon>
        <taxon>Metazoa</taxon>
        <taxon>Ecdysozoa</taxon>
        <taxon>Arthropoda</taxon>
        <taxon>Hexapoda</taxon>
        <taxon>Collembola</taxon>
        <taxon>Entomobryomorpha</taxon>
        <taxon>Isotomoidea</taxon>
        <taxon>Isotomidae</taxon>
        <taxon>Proisotominae</taxon>
        <taxon>Folsomia</taxon>
    </lineage>
</organism>
<evidence type="ECO:0000256" key="5">
    <source>
        <dbReference type="ARBA" id="ARBA00022832"/>
    </source>
</evidence>
<dbReference type="GO" id="GO:0030148">
    <property type="term" value="P:sphingolipid biosynthetic process"/>
    <property type="evidence" value="ECO:0007669"/>
    <property type="project" value="TreeGrafter"/>
</dbReference>
<name>A0A226DDS8_FOLCA</name>
<comment type="similarity">
    <text evidence="10">Belongs to the ELO family.</text>
</comment>
<dbReference type="GO" id="GO:0034626">
    <property type="term" value="P:fatty acid elongation, polyunsaturated fatty acid"/>
    <property type="evidence" value="ECO:0007669"/>
    <property type="project" value="TreeGrafter"/>
</dbReference>
<protein>
    <recommendedName>
        <fullName evidence="10">Elongation of very long chain fatty acids protein</fullName>
        <ecNumber evidence="10">2.3.1.199</ecNumber>
    </recommendedName>
    <alternativeName>
        <fullName evidence="10">Very-long-chain 3-oxoacyl-CoA synthase</fullName>
    </alternativeName>
</protein>
<evidence type="ECO:0000256" key="9">
    <source>
        <dbReference type="ARBA" id="ARBA00023160"/>
    </source>
</evidence>
<proteinExistence type="inferred from homology"/>
<evidence type="ECO:0000313" key="12">
    <source>
        <dbReference type="Proteomes" id="UP000198287"/>
    </source>
</evidence>
<evidence type="ECO:0000313" key="11">
    <source>
        <dbReference type="EMBL" id="OXA43745.1"/>
    </source>
</evidence>
<dbReference type="GO" id="GO:0005789">
    <property type="term" value="C:endoplasmic reticulum membrane"/>
    <property type="evidence" value="ECO:0007669"/>
    <property type="project" value="TreeGrafter"/>
</dbReference>
<keyword evidence="5 10" id="KW-0276">Fatty acid metabolism</keyword>
<dbReference type="GO" id="GO:0034625">
    <property type="term" value="P:fatty acid elongation, monounsaturated fatty acid"/>
    <property type="evidence" value="ECO:0007669"/>
    <property type="project" value="TreeGrafter"/>
</dbReference>
<keyword evidence="8 10" id="KW-0472">Membrane</keyword>
<dbReference type="OrthoDB" id="434092at2759"/>
<feature type="transmembrane region" description="Helical" evidence="10">
    <location>
        <begin position="168"/>
        <end position="185"/>
    </location>
</feature>
<dbReference type="GO" id="GO:0019367">
    <property type="term" value="P:fatty acid elongation, saturated fatty acid"/>
    <property type="evidence" value="ECO:0007669"/>
    <property type="project" value="TreeGrafter"/>
</dbReference>
<keyword evidence="4 10" id="KW-0812">Transmembrane</keyword>
<feature type="transmembrane region" description="Helical" evidence="10">
    <location>
        <begin position="191"/>
        <end position="211"/>
    </location>
</feature>
<keyword evidence="12" id="KW-1185">Reference proteome</keyword>
<feature type="transmembrane region" description="Helical" evidence="10">
    <location>
        <begin position="61"/>
        <end position="80"/>
    </location>
</feature>
<feature type="transmembrane region" description="Helical" evidence="10">
    <location>
        <begin position="258"/>
        <end position="281"/>
    </location>
</feature>
<feature type="transmembrane region" description="Helical" evidence="10">
    <location>
        <begin position="92"/>
        <end position="112"/>
    </location>
</feature>
<evidence type="ECO:0000256" key="10">
    <source>
        <dbReference type="RuleBase" id="RU361115"/>
    </source>
</evidence>
<evidence type="ECO:0000256" key="7">
    <source>
        <dbReference type="ARBA" id="ARBA00023098"/>
    </source>
</evidence>
<evidence type="ECO:0000256" key="2">
    <source>
        <dbReference type="ARBA" id="ARBA00022516"/>
    </source>
</evidence>
<keyword evidence="3 10" id="KW-0808">Transferase</keyword>
<feature type="transmembrane region" description="Helical" evidence="10">
    <location>
        <begin position="223"/>
        <end position="246"/>
    </location>
</feature>
<comment type="caution">
    <text evidence="11">The sequence shown here is derived from an EMBL/GenBank/DDBJ whole genome shotgun (WGS) entry which is preliminary data.</text>
</comment>
<gene>
    <name evidence="11" type="ORF">Fcan01_21451</name>
</gene>
<keyword evidence="9 10" id="KW-0275">Fatty acid biosynthesis</keyword>